<dbReference type="VEuPathDB" id="FungiDB:PGUG_03156"/>
<dbReference type="Proteomes" id="UP000001997">
    <property type="component" value="Unassembled WGS sequence"/>
</dbReference>
<dbReference type="eggNOG" id="ENOG502SZXJ">
    <property type="taxonomic scope" value="Eukaryota"/>
</dbReference>
<dbReference type="OMA" id="AFDNYCI"/>
<dbReference type="Pfam" id="PF12855">
    <property type="entry name" value="Ecl1"/>
    <property type="match status" value="1"/>
</dbReference>
<dbReference type="InterPro" id="IPR024368">
    <property type="entry name" value="Ecl1/2/3"/>
</dbReference>
<dbReference type="GeneID" id="5127246"/>
<dbReference type="InParanoid" id="A5DIQ5"/>
<dbReference type="OrthoDB" id="2563506at2759"/>
<accession>A5DIQ5</accession>
<keyword evidence="2" id="KW-1185">Reference proteome</keyword>
<evidence type="ECO:0000313" key="2">
    <source>
        <dbReference type="Proteomes" id="UP000001997"/>
    </source>
</evidence>
<dbReference type="KEGG" id="pgu:PGUG_03156"/>
<gene>
    <name evidence="1" type="ORF">PGUG_03156</name>
</gene>
<sequence length="129" mass="14018">MSDLAFDNYCIACDKVCESPSAIYCSNECKQHDETQSVNIRQGAGSAPSTYAGSGEVAQDLVSPLLAPAVQASTNYSTSPLFLGQEDAATFDLDYNAIDLNYTESRSSDLTEHFPSTSHNYRKWLTACL</sequence>
<proteinExistence type="predicted"/>
<dbReference type="HOGENOM" id="CLU_124523_0_0_1"/>
<dbReference type="RefSeq" id="XP_001485427.2">
    <property type="nucleotide sequence ID" value="XM_001485377.1"/>
</dbReference>
<dbReference type="EMBL" id="CH408157">
    <property type="protein sequence ID" value="EDK39058.2"/>
    <property type="molecule type" value="Genomic_DNA"/>
</dbReference>
<name>A5DIQ5_PICGU</name>
<evidence type="ECO:0000313" key="1">
    <source>
        <dbReference type="EMBL" id="EDK39058.2"/>
    </source>
</evidence>
<protein>
    <submittedName>
        <fullName evidence="1">Uncharacterized protein</fullName>
    </submittedName>
</protein>
<dbReference type="AlphaFoldDB" id="A5DIQ5"/>
<organism evidence="1 2">
    <name type="scientific">Meyerozyma guilliermondii (strain ATCC 6260 / CBS 566 / DSM 6381 / JCM 1539 / NBRC 10279 / NRRL Y-324)</name>
    <name type="common">Yeast</name>
    <name type="synonym">Candida guilliermondii</name>
    <dbReference type="NCBI Taxonomy" id="294746"/>
    <lineage>
        <taxon>Eukaryota</taxon>
        <taxon>Fungi</taxon>
        <taxon>Dikarya</taxon>
        <taxon>Ascomycota</taxon>
        <taxon>Saccharomycotina</taxon>
        <taxon>Pichiomycetes</taxon>
        <taxon>Debaryomycetaceae</taxon>
        <taxon>Meyerozyma</taxon>
    </lineage>
</organism>
<reference evidence="1 2" key="1">
    <citation type="journal article" date="2009" name="Nature">
        <title>Evolution of pathogenicity and sexual reproduction in eight Candida genomes.</title>
        <authorList>
            <person name="Butler G."/>
            <person name="Rasmussen M.D."/>
            <person name="Lin M.F."/>
            <person name="Santos M.A."/>
            <person name="Sakthikumar S."/>
            <person name="Munro C.A."/>
            <person name="Rheinbay E."/>
            <person name="Grabherr M."/>
            <person name="Forche A."/>
            <person name="Reedy J.L."/>
            <person name="Agrafioti I."/>
            <person name="Arnaud M.B."/>
            <person name="Bates S."/>
            <person name="Brown A.J."/>
            <person name="Brunke S."/>
            <person name="Costanzo M.C."/>
            <person name="Fitzpatrick D.A."/>
            <person name="de Groot P.W."/>
            <person name="Harris D."/>
            <person name="Hoyer L.L."/>
            <person name="Hube B."/>
            <person name="Klis F.M."/>
            <person name="Kodira C."/>
            <person name="Lennard N."/>
            <person name="Logue M.E."/>
            <person name="Martin R."/>
            <person name="Neiman A.M."/>
            <person name="Nikolaou E."/>
            <person name="Quail M.A."/>
            <person name="Quinn J."/>
            <person name="Santos M.C."/>
            <person name="Schmitzberger F.F."/>
            <person name="Sherlock G."/>
            <person name="Shah P."/>
            <person name="Silverstein K.A."/>
            <person name="Skrzypek M.S."/>
            <person name="Soll D."/>
            <person name="Staggs R."/>
            <person name="Stansfield I."/>
            <person name="Stumpf M.P."/>
            <person name="Sudbery P.E."/>
            <person name="Srikantha T."/>
            <person name="Zeng Q."/>
            <person name="Berman J."/>
            <person name="Berriman M."/>
            <person name="Heitman J."/>
            <person name="Gow N.A."/>
            <person name="Lorenz M.C."/>
            <person name="Birren B.W."/>
            <person name="Kellis M."/>
            <person name="Cuomo C.A."/>
        </authorList>
    </citation>
    <scope>NUCLEOTIDE SEQUENCE [LARGE SCALE GENOMIC DNA]</scope>
    <source>
        <strain evidence="2">ATCC 6260 / CBS 566 / DSM 6381 / JCM 1539 / NBRC 10279 / NRRL Y-324</strain>
    </source>
</reference>